<dbReference type="Gene3D" id="3.30.70.2520">
    <property type="match status" value="1"/>
</dbReference>
<evidence type="ECO:0000256" key="2">
    <source>
        <dbReference type="ARBA" id="ARBA00005466"/>
    </source>
</evidence>
<dbReference type="InterPro" id="IPR007173">
    <property type="entry name" value="ALO_C"/>
</dbReference>
<keyword evidence="10" id="KW-1185">Reference proteome</keyword>
<dbReference type="OrthoDB" id="610608at2759"/>
<protein>
    <recommendedName>
        <fullName evidence="3">L-gulonolactone oxidase</fullName>
        <ecNumber evidence="3">1.1.3.8</ecNumber>
    </recommendedName>
</protein>
<keyword evidence="7" id="KW-0732">Signal</keyword>
<dbReference type="UniPathway" id="UPA00132"/>
<comment type="catalytic activity">
    <reaction evidence="6">
        <text>L-gulono-1,4-lactone + O2 = L-ascorbate + H2O2 + H(+)</text>
        <dbReference type="Rhea" id="RHEA:32363"/>
        <dbReference type="ChEBI" id="CHEBI:15378"/>
        <dbReference type="ChEBI" id="CHEBI:15379"/>
        <dbReference type="ChEBI" id="CHEBI:16240"/>
        <dbReference type="ChEBI" id="CHEBI:17587"/>
        <dbReference type="ChEBI" id="CHEBI:38290"/>
        <dbReference type="EC" id="1.1.3.8"/>
    </reaction>
</comment>
<dbReference type="GO" id="GO:0003885">
    <property type="term" value="F:D-arabinono-1,4-lactone oxidase activity"/>
    <property type="evidence" value="ECO:0007669"/>
    <property type="project" value="InterPro"/>
</dbReference>
<feature type="domain" description="FAD-binding PCMH-type" evidence="8">
    <location>
        <begin position="49"/>
        <end position="233"/>
    </location>
</feature>
<evidence type="ECO:0000313" key="9">
    <source>
        <dbReference type="EMBL" id="CAA7393807.1"/>
    </source>
</evidence>
<dbReference type="EMBL" id="LR746266">
    <property type="protein sequence ID" value="CAA7393807.1"/>
    <property type="molecule type" value="Genomic_DNA"/>
</dbReference>
<keyword evidence="4" id="KW-0060">Ascorbate biosynthesis</keyword>
<sequence>MAPTLVGFLVALSLRAAVYGSPPGPVVRCAAGNTDCTVTNAYGSFPDRSTCRVAAVARPSNEGELLATVSSAVVKRQHMKVVTVYSHSIPKLSCPGGPAGAGLAISTDLLSKVVSVDLASNRMTFEAGITLRQLLDAAAARGLALPYTPYWEGVTLGGMLGTGSHGSSLFGKGSAVHERVVGMRLVVPSPYPINGYRAKVVELVEGDEDLLAAKVSLGVLGVISQVTLQLEPTFKRSVTNRVERDIGFERTISTFAAATEFGDIIWYPAQAKVTYRDDVRLPISASGEGTNDFIGFRPQPSLIMVGNRATEELLEATGDSRGKCLLSKLQVTTLQETGGGLRNNDGSVLEFTGYPVVGNQSDMQTSGSCLTSGEDGLLTVCAWDPRIAGLFYQQTTISIPLTDIASFIAEVKKLRDLRPSAFCGIELYYGFLMRFVRSSTAYLGKTADSVDIDITYYRSHKPGTPRLDEDVLEEIEQMALFKFNGMPHWGKNRNVGFLNVREKLGAKGDKFVAAMTKYDRDGLFSSDWTDAVLGLGGKSPVNAGKGCALEGMCICSLDLHCEPDKGYYCKPGLVFPQARVCRKTGPPH</sequence>
<feature type="chain" id="PRO_5029503006" description="L-gulonolactone oxidase" evidence="7">
    <location>
        <begin position="21"/>
        <end position="588"/>
    </location>
</feature>
<evidence type="ECO:0000256" key="4">
    <source>
        <dbReference type="ARBA" id="ARBA00022644"/>
    </source>
</evidence>
<dbReference type="InterPro" id="IPR010030">
    <property type="entry name" value="GULO_Plant"/>
</dbReference>
<accession>A0A7I8K9B4</accession>
<name>A0A7I8K9B4_SPIIN</name>
<dbReference type="InterPro" id="IPR016169">
    <property type="entry name" value="FAD-bd_PCMH_sub2"/>
</dbReference>
<dbReference type="GO" id="GO:0071949">
    <property type="term" value="F:FAD binding"/>
    <property type="evidence" value="ECO:0007669"/>
    <property type="project" value="InterPro"/>
</dbReference>
<gene>
    <name evidence="9" type="ORF">SI8410_03004513</name>
</gene>
<evidence type="ECO:0000256" key="1">
    <source>
        <dbReference type="ARBA" id="ARBA00005147"/>
    </source>
</evidence>
<dbReference type="GO" id="GO:0019853">
    <property type="term" value="P:L-ascorbic acid biosynthetic process"/>
    <property type="evidence" value="ECO:0007669"/>
    <property type="project" value="UniProtKB-UniPathway"/>
</dbReference>
<dbReference type="GO" id="GO:0016020">
    <property type="term" value="C:membrane"/>
    <property type="evidence" value="ECO:0007669"/>
    <property type="project" value="InterPro"/>
</dbReference>
<dbReference type="SUPFAM" id="SSF56176">
    <property type="entry name" value="FAD-binding/transporter-associated domain-like"/>
    <property type="match status" value="1"/>
</dbReference>
<dbReference type="NCBIfam" id="TIGR01677">
    <property type="entry name" value="pln_FAD_oxido"/>
    <property type="match status" value="1"/>
</dbReference>
<dbReference type="Pfam" id="PF01565">
    <property type="entry name" value="FAD_binding_4"/>
    <property type="match status" value="1"/>
</dbReference>
<comment type="pathway">
    <text evidence="1">Cofactor biosynthesis; L-ascorbate biosynthesis.</text>
</comment>
<dbReference type="Pfam" id="PF04030">
    <property type="entry name" value="ALO"/>
    <property type="match status" value="1"/>
</dbReference>
<dbReference type="EC" id="1.1.3.8" evidence="3"/>
<evidence type="ECO:0000256" key="6">
    <source>
        <dbReference type="ARBA" id="ARBA00048083"/>
    </source>
</evidence>
<dbReference type="PANTHER" id="PTHR13878:SF104">
    <property type="entry name" value="FAD-BINDING PCMH-TYPE DOMAIN-CONTAINING PROTEIN"/>
    <property type="match status" value="1"/>
</dbReference>
<organism evidence="9 10">
    <name type="scientific">Spirodela intermedia</name>
    <name type="common">Intermediate duckweed</name>
    <dbReference type="NCBI Taxonomy" id="51605"/>
    <lineage>
        <taxon>Eukaryota</taxon>
        <taxon>Viridiplantae</taxon>
        <taxon>Streptophyta</taxon>
        <taxon>Embryophyta</taxon>
        <taxon>Tracheophyta</taxon>
        <taxon>Spermatophyta</taxon>
        <taxon>Magnoliopsida</taxon>
        <taxon>Liliopsida</taxon>
        <taxon>Araceae</taxon>
        <taxon>Lemnoideae</taxon>
        <taxon>Spirodela</taxon>
    </lineage>
</organism>
<dbReference type="InterPro" id="IPR050432">
    <property type="entry name" value="FAD-linked_Oxidoreductases_BP"/>
</dbReference>
<dbReference type="InterPro" id="IPR036318">
    <property type="entry name" value="FAD-bd_PCMH-like_sf"/>
</dbReference>
<evidence type="ECO:0000259" key="8">
    <source>
        <dbReference type="PROSITE" id="PS51387"/>
    </source>
</evidence>
<dbReference type="InterPro" id="IPR006094">
    <property type="entry name" value="Oxid_FAD_bind_N"/>
</dbReference>
<evidence type="ECO:0000256" key="7">
    <source>
        <dbReference type="SAM" id="SignalP"/>
    </source>
</evidence>
<evidence type="ECO:0000256" key="5">
    <source>
        <dbReference type="ARBA" id="ARBA00023002"/>
    </source>
</evidence>
<proteinExistence type="inferred from homology"/>
<dbReference type="Proteomes" id="UP000663760">
    <property type="component" value="Chromosome 3"/>
</dbReference>
<reference evidence="9" key="1">
    <citation type="submission" date="2020-02" db="EMBL/GenBank/DDBJ databases">
        <authorList>
            <person name="Scholz U."/>
            <person name="Mascher M."/>
            <person name="Fiebig A."/>
        </authorList>
    </citation>
    <scope>NUCLEOTIDE SEQUENCE</scope>
</reference>
<dbReference type="Gene3D" id="3.30.465.10">
    <property type="match status" value="1"/>
</dbReference>
<evidence type="ECO:0000313" key="10">
    <source>
        <dbReference type="Proteomes" id="UP000663760"/>
    </source>
</evidence>
<keyword evidence="5" id="KW-0560">Oxidoreductase</keyword>
<feature type="signal peptide" evidence="7">
    <location>
        <begin position="1"/>
        <end position="20"/>
    </location>
</feature>
<dbReference type="InterPro" id="IPR055154">
    <property type="entry name" value="GULLO2-like_C"/>
</dbReference>
<dbReference type="PANTHER" id="PTHR13878">
    <property type="entry name" value="GULONOLACTONE OXIDASE"/>
    <property type="match status" value="1"/>
</dbReference>
<dbReference type="Pfam" id="PF22906">
    <property type="entry name" value="GULLO2-like_3rd"/>
    <property type="match status" value="1"/>
</dbReference>
<dbReference type="InterPro" id="IPR016166">
    <property type="entry name" value="FAD-bd_PCMH"/>
</dbReference>
<dbReference type="AlphaFoldDB" id="A0A7I8K9B4"/>
<evidence type="ECO:0000256" key="3">
    <source>
        <dbReference type="ARBA" id="ARBA00013121"/>
    </source>
</evidence>
<dbReference type="GO" id="GO:0050105">
    <property type="term" value="F:L-gulonolactone oxidase activity"/>
    <property type="evidence" value="ECO:0007669"/>
    <property type="project" value="UniProtKB-EC"/>
</dbReference>
<comment type="similarity">
    <text evidence="2">Belongs to the oxygen-dependent FAD-linked oxidoreductase family.</text>
</comment>
<dbReference type="PROSITE" id="PS51387">
    <property type="entry name" value="FAD_PCMH"/>
    <property type="match status" value="1"/>
</dbReference>